<evidence type="ECO:0000256" key="2">
    <source>
        <dbReference type="PROSITE-ProRule" id="PRU00176"/>
    </source>
</evidence>
<dbReference type="Gene3D" id="3.30.70.330">
    <property type="match status" value="2"/>
</dbReference>
<keyword evidence="5" id="KW-1185">Reference proteome</keyword>
<dbReference type="GO" id="GO:0003729">
    <property type="term" value="F:mRNA binding"/>
    <property type="evidence" value="ECO:0007669"/>
    <property type="project" value="TreeGrafter"/>
</dbReference>
<reference evidence="4 5" key="1">
    <citation type="journal article" date="2022" name="Nat. Genet.">
        <title>Improved pea reference genome and pan-genome highlight genomic features and evolutionary characteristics.</title>
        <authorList>
            <person name="Yang T."/>
            <person name="Liu R."/>
            <person name="Luo Y."/>
            <person name="Hu S."/>
            <person name="Wang D."/>
            <person name="Wang C."/>
            <person name="Pandey M.K."/>
            <person name="Ge S."/>
            <person name="Xu Q."/>
            <person name="Li N."/>
            <person name="Li G."/>
            <person name="Huang Y."/>
            <person name="Saxena R.K."/>
            <person name="Ji Y."/>
            <person name="Li M."/>
            <person name="Yan X."/>
            <person name="He Y."/>
            <person name="Liu Y."/>
            <person name="Wang X."/>
            <person name="Xiang C."/>
            <person name="Varshney R.K."/>
            <person name="Ding H."/>
            <person name="Gao S."/>
            <person name="Zong X."/>
        </authorList>
    </citation>
    <scope>NUCLEOTIDE SEQUENCE [LARGE SCALE GENOMIC DNA]</scope>
    <source>
        <strain evidence="4 5">cv. Zhongwan 6</strain>
    </source>
</reference>
<dbReference type="PANTHER" id="PTHR48025:SF14">
    <property type="entry name" value="NUCLEOTIDE-BINDING ALPHA-BETA PLAIT DOMAIN-CONTAINING PROTEIN-RELATED"/>
    <property type="match status" value="1"/>
</dbReference>
<organism evidence="4 5">
    <name type="scientific">Pisum sativum</name>
    <name type="common">Garden pea</name>
    <name type="synonym">Lathyrus oleraceus</name>
    <dbReference type="NCBI Taxonomy" id="3888"/>
    <lineage>
        <taxon>Eukaryota</taxon>
        <taxon>Viridiplantae</taxon>
        <taxon>Streptophyta</taxon>
        <taxon>Embryophyta</taxon>
        <taxon>Tracheophyta</taxon>
        <taxon>Spermatophyta</taxon>
        <taxon>Magnoliopsida</taxon>
        <taxon>eudicotyledons</taxon>
        <taxon>Gunneridae</taxon>
        <taxon>Pentapetalae</taxon>
        <taxon>rosids</taxon>
        <taxon>fabids</taxon>
        <taxon>Fabales</taxon>
        <taxon>Fabaceae</taxon>
        <taxon>Papilionoideae</taxon>
        <taxon>50 kb inversion clade</taxon>
        <taxon>NPAAA clade</taxon>
        <taxon>Hologalegina</taxon>
        <taxon>IRL clade</taxon>
        <taxon>Fabeae</taxon>
        <taxon>Lathyrus</taxon>
    </lineage>
</organism>
<feature type="non-terminal residue" evidence="4">
    <location>
        <position position="1"/>
    </location>
</feature>
<proteinExistence type="predicted"/>
<dbReference type="InterPro" id="IPR050502">
    <property type="entry name" value="Euk_RNA-bind_prot"/>
</dbReference>
<dbReference type="SMART" id="SM00360">
    <property type="entry name" value="RRM"/>
    <property type="match status" value="2"/>
</dbReference>
<gene>
    <name evidence="4" type="ORF">KIW84_041943</name>
</gene>
<dbReference type="PROSITE" id="PS50102">
    <property type="entry name" value="RRM"/>
    <property type="match status" value="2"/>
</dbReference>
<sequence length="210" mass="23620">HYPQHNNTAIDHSVVLFPFPSFLNIYSAMSTNNEKFEIFVGNLTSDTDAEKLTTLFGQAGTVVHAELISLWDTNLRFGKVTMSTAEEVEKAIKKFDVYGLNGKHLTVSTYDPRNSQPDLPNRPRAFDSAFSVYVCNLTRETDSTRLEEIFSKYGKVESIEFVTDSNGRSRGYGFVTMSSKTEMDDAIAALDLKLDMGSRKMHVVELPRNL</sequence>
<dbReference type="InterPro" id="IPR035979">
    <property type="entry name" value="RBD_domain_sf"/>
</dbReference>
<dbReference type="PANTHER" id="PTHR48025">
    <property type="entry name" value="OS02G0815200 PROTEIN"/>
    <property type="match status" value="1"/>
</dbReference>
<evidence type="ECO:0000313" key="4">
    <source>
        <dbReference type="EMBL" id="KAI5417137.1"/>
    </source>
</evidence>
<evidence type="ECO:0000259" key="3">
    <source>
        <dbReference type="PROSITE" id="PS50102"/>
    </source>
</evidence>
<evidence type="ECO:0000256" key="1">
    <source>
        <dbReference type="ARBA" id="ARBA00022884"/>
    </source>
</evidence>
<protein>
    <recommendedName>
        <fullName evidence="3">RRM domain-containing protein</fullName>
    </recommendedName>
</protein>
<feature type="domain" description="RRM" evidence="3">
    <location>
        <begin position="130"/>
        <end position="210"/>
    </location>
</feature>
<name>A0A9D4XBH8_PEA</name>
<dbReference type="Proteomes" id="UP001058974">
    <property type="component" value="Chromosome 4"/>
</dbReference>
<accession>A0A9D4XBH8</accession>
<dbReference type="Pfam" id="PF00076">
    <property type="entry name" value="RRM_1"/>
    <property type="match status" value="2"/>
</dbReference>
<keyword evidence="1 2" id="KW-0694">RNA-binding</keyword>
<dbReference type="SUPFAM" id="SSF54928">
    <property type="entry name" value="RNA-binding domain, RBD"/>
    <property type="match status" value="1"/>
</dbReference>
<dbReference type="AlphaFoldDB" id="A0A9D4XBH8"/>
<dbReference type="InterPro" id="IPR012677">
    <property type="entry name" value="Nucleotide-bd_a/b_plait_sf"/>
</dbReference>
<dbReference type="InterPro" id="IPR000504">
    <property type="entry name" value="RRM_dom"/>
</dbReference>
<dbReference type="GO" id="GO:0009535">
    <property type="term" value="C:chloroplast thylakoid membrane"/>
    <property type="evidence" value="ECO:0007669"/>
    <property type="project" value="TreeGrafter"/>
</dbReference>
<dbReference type="Gramene" id="Psat04G0194300-T1">
    <property type="protein sequence ID" value="KAI5417137.1"/>
    <property type="gene ID" value="KIW84_041943"/>
</dbReference>
<dbReference type="GO" id="GO:1901259">
    <property type="term" value="P:chloroplast rRNA processing"/>
    <property type="evidence" value="ECO:0007669"/>
    <property type="project" value="TreeGrafter"/>
</dbReference>
<dbReference type="EMBL" id="JAMSHJ010000004">
    <property type="protein sequence ID" value="KAI5417137.1"/>
    <property type="molecule type" value="Genomic_DNA"/>
</dbReference>
<comment type="caution">
    <text evidence="4">The sequence shown here is derived from an EMBL/GenBank/DDBJ whole genome shotgun (WGS) entry which is preliminary data.</text>
</comment>
<evidence type="ECO:0000313" key="5">
    <source>
        <dbReference type="Proteomes" id="UP001058974"/>
    </source>
</evidence>
<feature type="domain" description="RRM" evidence="3">
    <location>
        <begin position="36"/>
        <end position="112"/>
    </location>
</feature>